<comment type="caution">
    <text evidence="1">The sequence shown here is derived from an EMBL/GenBank/DDBJ whole genome shotgun (WGS) entry which is preliminary data.</text>
</comment>
<evidence type="ECO:0000313" key="1">
    <source>
        <dbReference type="EMBL" id="KNZ45926.1"/>
    </source>
</evidence>
<keyword evidence="2" id="KW-1185">Reference proteome</keyword>
<organism evidence="1 2">
    <name type="scientific">Puccinia sorghi</name>
    <dbReference type="NCBI Taxonomy" id="27349"/>
    <lineage>
        <taxon>Eukaryota</taxon>
        <taxon>Fungi</taxon>
        <taxon>Dikarya</taxon>
        <taxon>Basidiomycota</taxon>
        <taxon>Pucciniomycotina</taxon>
        <taxon>Pucciniomycetes</taxon>
        <taxon>Pucciniales</taxon>
        <taxon>Pucciniaceae</taxon>
        <taxon>Puccinia</taxon>
    </lineage>
</organism>
<dbReference type="VEuPathDB" id="FungiDB:VP01_769g5"/>
<reference evidence="1 2" key="1">
    <citation type="submission" date="2015-08" db="EMBL/GenBank/DDBJ databases">
        <title>Next Generation Sequencing and Analysis of the Genome of Puccinia sorghi L Schw, the Causal Agent of Maize Common Rust.</title>
        <authorList>
            <person name="Rochi L."/>
            <person name="Burguener G."/>
            <person name="Darino M."/>
            <person name="Turjanski A."/>
            <person name="Kreff E."/>
            <person name="Dieguez M.J."/>
            <person name="Sacco F."/>
        </authorList>
    </citation>
    <scope>NUCLEOTIDE SEQUENCE [LARGE SCALE GENOMIC DNA]</scope>
    <source>
        <strain evidence="1 2">RO10H11247</strain>
    </source>
</reference>
<protein>
    <submittedName>
        <fullName evidence="1">Uncharacterized protein</fullName>
    </submittedName>
</protein>
<proteinExistence type="predicted"/>
<dbReference type="Proteomes" id="UP000037035">
    <property type="component" value="Unassembled WGS sequence"/>
</dbReference>
<name>A0A0L6UBP6_9BASI</name>
<evidence type="ECO:0000313" key="2">
    <source>
        <dbReference type="Proteomes" id="UP000037035"/>
    </source>
</evidence>
<gene>
    <name evidence="1" type="ORF">VP01_769g5</name>
</gene>
<accession>A0A0L6UBP6</accession>
<dbReference type="EMBL" id="LAVV01013160">
    <property type="protein sequence ID" value="KNZ45926.1"/>
    <property type="molecule type" value="Genomic_DNA"/>
</dbReference>
<sequence>MCFNFDLRQEKQPNFHVIHHAKIFIFYEVIEKKKTIYSFSAQYLRLFLKISFYFFLSCRIDLNSKRSSHFYKISYGIQSTSNNFKKNSRIHRDHAVKRCFEYFHETIKINKKLRNISTPSYLYSLNFYRDTKWISFKYDFRYKKVIFGKRYSLVAVISIFENSKLYEITPTDVYLSKYYHGMVLPYSFSKHDFQGIDFMMYFLSKILIRNPNENNNIIMILIFKRGIFFRQTGNSLTKSKLTLISKRYFNFNFPKLLPLKDKIKLSCHKLPKPLNLSTGNFDEVMKKSYFFFKMFEYITYMIFQELSIIYFSNLYLELTYHWGKLSENHLFILCDNNIVMKNVFCSLDIGVPQCLFCPFSRLIPCKKIQEGGIHLIV</sequence>
<dbReference type="AlphaFoldDB" id="A0A0L6UBP6"/>